<dbReference type="InterPro" id="IPR001036">
    <property type="entry name" value="Acrflvin-R"/>
</dbReference>
<dbReference type="PATRIC" id="fig|1796491.3.peg.1277"/>
<feature type="transmembrane region" description="Helical" evidence="1">
    <location>
        <begin position="848"/>
        <end position="872"/>
    </location>
</feature>
<organism evidence="2 3">
    <name type="scientific">Candidatus Gallionella acididurans</name>
    <dbReference type="NCBI Taxonomy" id="1796491"/>
    <lineage>
        <taxon>Bacteria</taxon>
        <taxon>Pseudomonadati</taxon>
        <taxon>Pseudomonadota</taxon>
        <taxon>Betaproteobacteria</taxon>
        <taxon>Nitrosomonadales</taxon>
        <taxon>Gallionellaceae</taxon>
        <taxon>Gallionella</taxon>
    </lineage>
</organism>
<reference evidence="2 3" key="1">
    <citation type="submission" date="2016-02" db="EMBL/GenBank/DDBJ databases">
        <authorList>
            <person name="Wen L."/>
            <person name="He K."/>
            <person name="Yang H."/>
        </authorList>
    </citation>
    <scope>NUCLEOTIDE SEQUENCE [LARGE SCALE GENOMIC DNA]</scope>
    <source>
        <strain evidence="2">ShG14-8</strain>
    </source>
</reference>
<accession>A0A139BUR0</accession>
<gene>
    <name evidence="2" type="ORF">AWT59_1169</name>
</gene>
<feature type="transmembrane region" description="Helical" evidence="1">
    <location>
        <begin position="981"/>
        <end position="1004"/>
    </location>
</feature>
<dbReference type="InterPro" id="IPR027463">
    <property type="entry name" value="AcrB_DN_DC_subdom"/>
</dbReference>
<evidence type="ECO:0000256" key="1">
    <source>
        <dbReference type="SAM" id="Phobius"/>
    </source>
</evidence>
<dbReference type="EMBL" id="LSLI01000021">
    <property type="protein sequence ID" value="KXS32706.1"/>
    <property type="molecule type" value="Genomic_DNA"/>
</dbReference>
<dbReference type="Gene3D" id="3.30.70.1320">
    <property type="entry name" value="Multidrug efflux transporter AcrB pore domain like"/>
    <property type="match status" value="1"/>
</dbReference>
<feature type="transmembrane region" description="Helical" evidence="1">
    <location>
        <begin position="358"/>
        <end position="378"/>
    </location>
</feature>
<feature type="transmembrane region" description="Helical" evidence="1">
    <location>
        <begin position="384"/>
        <end position="409"/>
    </location>
</feature>
<evidence type="ECO:0000313" key="2">
    <source>
        <dbReference type="EMBL" id="KXS32706.1"/>
    </source>
</evidence>
<comment type="caution">
    <text evidence="2">The sequence shown here is derived from an EMBL/GenBank/DDBJ whole genome shotgun (WGS) entry which is preliminary data.</text>
</comment>
<keyword evidence="1" id="KW-1133">Transmembrane helix</keyword>
<dbReference type="PRINTS" id="PR00702">
    <property type="entry name" value="ACRIFLAVINRP"/>
</dbReference>
<dbReference type="Gene3D" id="3.30.70.1430">
    <property type="entry name" value="Multidrug efflux transporter AcrB pore domain"/>
    <property type="match status" value="2"/>
</dbReference>
<dbReference type="PANTHER" id="PTHR32063:SF24">
    <property type="entry name" value="CATION EFFLUX SYSTEM (ACRB_ACRD_ACRF FAMILY)"/>
    <property type="match status" value="1"/>
</dbReference>
<protein>
    <submittedName>
        <fullName evidence="2">Cation efflux system protein CusA</fullName>
    </submittedName>
</protein>
<dbReference type="AlphaFoldDB" id="A0A139BUR0"/>
<feature type="transmembrane region" description="Helical" evidence="1">
    <location>
        <begin position="905"/>
        <end position="926"/>
    </location>
</feature>
<feature type="transmembrane region" description="Helical" evidence="1">
    <location>
        <begin position="335"/>
        <end position="351"/>
    </location>
</feature>
<dbReference type="SUPFAM" id="SSF82693">
    <property type="entry name" value="Multidrug efflux transporter AcrB pore domain, PN1, PN2, PC1 and PC2 subdomains"/>
    <property type="match status" value="3"/>
</dbReference>
<dbReference type="PANTHER" id="PTHR32063">
    <property type="match status" value="1"/>
</dbReference>
<dbReference type="Gene3D" id="3.30.70.1440">
    <property type="entry name" value="Multidrug efflux transporter AcrB pore domain"/>
    <property type="match status" value="1"/>
</dbReference>
<feature type="transmembrane region" description="Helical" evidence="1">
    <location>
        <begin position="457"/>
        <end position="481"/>
    </location>
</feature>
<dbReference type="SUPFAM" id="SSF82866">
    <property type="entry name" value="Multidrug efflux transporter AcrB transmembrane domain"/>
    <property type="match status" value="2"/>
</dbReference>
<dbReference type="GO" id="GO:0005886">
    <property type="term" value="C:plasma membrane"/>
    <property type="evidence" value="ECO:0007669"/>
    <property type="project" value="TreeGrafter"/>
</dbReference>
<feature type="transmembrane region" description="Helical" evidence="1">
    <location>
        <begin position="953"/>
        <end position="975"/>
    </location>
</feature>
<reference evidence="2 3" key="2">
    <citation type="submission" date="2016-03" db="EMBL/GenBank/DDBJ databases">
        <title>New uncultured bacterium of the family Gallionellaceae from acid mine drainage: description and reconstruction of genome based on metagenomic analysis of microbial community.</title>
        <authorList>
            <person name="Kadnikov V."/>
            <person name="Ivasenko D."/>
            <person name="Beletsky A."/>
            <person name="Mardanov A."/>
            <person name="Danilova E."/>
            <person name="Pimenov N."/>
            <person name="Karnachuk O."/>
            <person name="Ravin N."/>
        </authorList>
    </citation>
    <scope>NUCLEOTIDE SEQUENCE [LARGE SCALE GENOMIC DNA]</scope>
    <source>
        <strain evidence="2">ShG14-8</strain>
    </source>
</reference>
<keyword evidence="1" id="KW-0812">Transmembrane</keyword>
<dbReference type="Pfam" id="PF00873">
    <property type="entry name" value="ACR_tran"/>
    <property type="match status" value="1"/>
</dbReference>
<proteinExistence type="predicted"/>
<dbReference type="Proteomes" id="UP000070578">
    <property type="component" value="Unassembled WGS sequence"/>
</dbReference>
<feature type="transmembrane region" description="Helical" evidence="1">
    <location>
        <begin position="879"/>
        <end position="899"/>
    </location>
</feature>
<dbReference type="SUPFAM" id="SSF82714">
    <property type="entry name" value="Multidrug efflux transporter AcrB TolC docking domain, DN and DC subdomains"/>
    <property type="match status" value="2"/>
</dbReference>
<feature type="transmembrane region" description="Helical" evidence="1">
    <location>
        <begin position="430"/>
        <end position="451"/>
    </location>
</feature>
<dbReference type="GO" id="GO:0042910">
    <property type="term" value="F:xenobiotic transmembrane transporter activity"/>
    <property type="evidence" value="ECO:0007669"/>
    <property type="project" value="TreeGrafter"/>
</dbReference>
<name>A0A139BUR0_9PROT</name>
<dbReference type="Gene3D" id="1.20.1640.10">
    <property type="entry name" value="Multidrug efflux transporter AcrB transmembrane domain"/>
    <property type="match status" value="2"/>
</dbReference>
<sequence>MNITGWIQFHRRSILFLLAMLAAGGILAAFSLPVSLFPTVDFPRVVVTLDAGDRPAEQMALQVTIPVEEAIRRVPGVKSVRSTTSRGTADVSINFGWGTDMAAATLQVNAAVLQIMPMLPAGTRLETRRMDPTVFPIIAYSLTSDKLSLVQLKDLAQYEIRPLLSSVEGVARVQVVGGAQEEYQVMVDPARLQAYGLSMDDVSRALSAANVITAVGRLEDHYKLYLAVADTRFHNAEQIGKTVLKTGINGMVHLEDVADVQRSVTPQWIRVNADGHDAVLFQIYQQRGANSVQIAKDVKAQLESFQTRLPAGVRIANWYDQSELVVNSAASVRDAILIGIVLAALVLYVFLRNSKVTLIAVLVVPAVLATTVVLLRVFGMSFNIMTLGGMAAAVGLIIDDAIVMVEHIMRRLREGTLPHHERVMNAAVEFFRPLAGSSAATLVIFVPLAFLSGVSGAFFKALSLTMAASLFISFIITWLAVPILADHWLSEKDAESEREGRFTIRIHAAYAALMGKLLARPVWLLVGILPLLLAGLLAYRAVGTGFMPSMDEGGFTFDYRSQPGTSLTETDRLLRQVEEIIKSNPNVDTYSRRTGAQLGGGLTEANEGDFFVRLKPLPRAPIDEVMNQIRTRVESEVPGLSVEFAQLMEDMIGDLTAVPQPIEVKIYSDDQEKLSKLARKAAAAIGHIPGVVDVRDGINPAGDALEIHVDRIRAALEGVDPESVTRMLGSLLGGNVTTEIQKGPKMVGVRVWTPADLRDTDNKLGELLIRAPDGHLFPLKRVADIVAISGQPQINRDNLKRMVAVTGRISGRDMGSVMRDVKQVMDAPGMLPQGMYYDLGGLYQQQQIAFHGLLAVLAASVALVFLLLLFLYERFRMAFSVMAIPVMSLSAVFVALWATDIELNISAMMGMTMIVGIVTEVAIFYFSEYQALVETMPHREALVMAGKNRMRPIAMTTLAAILTLLPLALAIGQGSAMQQPLAVAIIAGLMVQFPLVLIAMPVLFDLTQRWNRNGAYD</sequence>
<keyword evidence="1" id="KW-0472">Membrane</keyword>
<evidence type="ECO:0000313" key="3">
    <source>
        <dbReference type="Proteomes" id="UP000070578"/>
    </source>
</evidence>
<dbReference type="Gene3D" id="3.30.2090.10">
    <property type="entry name" value="Multidrug efflux transporter AcrB TolC docking domain, DN and DC subdomains"/>
    <property type="match status" value="2"/>
</dbReference>
<feature type="transmembrane region" description="Helical" evidence="1">
    <location>
        <begin position="522"/>
        <end position="542"/>
    </location>
</feature>